<feature type="region of interest" description="Disordered" evidence="1">
    <location>
        <begin position="202"/>
        <end position="239"/>
    </location>
</feature>
<accession>A0A1Q9ESH0</accession>
<evidence type="ECO:0000313" key="3">
    <source>
        <dbReference type="Proteomes" id="UP000186817"/>
    </source>
</evidence>
<organism evidence="2 3">
    <name type="scientific">Symbiodinium microadriaticum</name>
    <name type="common">Dinoflagellate</name>
    <name type="synonym">Zooxanthella microadriatica</name>
    <dbReference type="NCBI Taxonomy" id="2951"/>
    <lineage>
        <taxon>Eukaryota</taxon>
        <taxon>Sar</taxon>
        <taxon>Alveolata</taxon>
        <taxon>Dinophyceae</taxon>
        <taxon>Suessiales</taxon>
        <taxon>Symbiodiniaceae</taxon>
        <taxon>Symbiodinium</taxon>
    </lineage>
</organism>
<dbReference type="OrthoDB" id="10336061at2759"/>
<name>A0A1Q9ESH0_SYMMI</name>
<evidence type="ECO:0000313" key="2">
    <source>
        <dbReference type="EMBL" id="OLQ10380.1"/>
    </source>
</evidence>
<feature type="compositionally biased region" description="Polar residues" evidence="1">
    <location>
        <begin position="110"/>
        <end position="120"/>
    </location>
</feature>
<reference evidence="2 3" key="1">
    <citation type="submission" date="2016-02" db="EMBL/GenBank/DDBJ databases">
        <title>Genome analysis of coral dinoflagellate symbionts highlights evolutionary adaptations to a symbiotic lifestyle.</title>
        <authorList>
            <person name="Aranda M."/>
            <person name="Li Y."/>
            <person name="Liew Y.J."/>
            <person name="Baumgarten S."/>
            <person name="Simakov O."/>
            <person name="Wilson M."/>
            <person name="Piel J."/>
            <person name="Ashoor H."/>
            <person name="Bougouffa S."/>
            <person name="Bajic V.B."/>
            <person name="Ryu T."/>
            <person name="Ravasi T."/>
            <person name="Bayer T."/>
            <person name="Micklem G."/>
            <person name="Kim H."/>
            <person name="Bhak J."/>
            <person name="Lajeunesse T.C."/>
            <person name="Voolstra C.R."/>
        </authorList>
    </citation>
    <scope>NUCLEOTIDE SEQUENCE [LARGE SCALE GENOMIC DNA]</scope>
    <source>
        <strain evidence="2 3">CCMP2467</strain>
    </source>
</reference>
<gene>
    <name evidence="2" type="ORF">AK812_SmicGene5886</name>
</gene>
<keyword evidence="3" id="KW-1185">Reference proteome</keyword>
<proteinExistence type="predicted"/>
<dbReference type="Proteomes" id="UP000186817">
    <property type="component" value="Unassembled WGS sequence"/>
</dbReference>
<dbReference type="EMBL" id="LSRX01000079">
    <property type="protein sequence ID" value="OLQ10380.1"/>
    <property type="molecule type" value="Genomic_DNA"/>
</dbReference>
<protein>
    <submittedName>
        <fullName evidence="2">Uncharacterized protein</fullName>
    </submittedName>
</protein>
<sequence>MHEVVLPWVTPLIKNGHSCDWGKSSLPVVVFTCFAFDQMQLKELLLQPGRGDFLVSYSRPSPPWQYAMEGTTDTREPRVHSRAEGVNPAGRSKAPLPREVHNEGYAPTAPSRSRAPSLTHLTRKATDGSDSRSPAFDYEQMANEAARARRPEVPPIERRTLQKRDNLVDFILADADTARATTPRFIRGPSMKRQAMSTCYSQFPSRKQLTPRRHGAKQVQPAVATLPPLSKKKRHQLWQ</sequence>
<comment type="caution">
    <text evidence="2">The sequence shown here is derived from an EMBL/GenBank/DDBJ whole genome shotgun (WGS) entry which is preliminary data.</text>
</comment>
<feature type="compositionally biased region" description="Basic residues" evidence="1">
    <location>
        <begin position="230"/>
        <end position="239"/>
    </location>
</feature>
<evidence type="ECO:0000256" key="1">
    <source>
        <dbReference type="SAM" id="MobiDB-lite"/>
    </source>
</evidence>
<feature type="compositionally biased region" description="Basic and acidic residues" evidence="1">
    <location>
        <begin position="72"/>
        <end position="83"/>
    </location>
</feature>
<feature type="region of interest" description="Disordered" evidence="1">
    <location>
        <begin position="69"/>
        <end position="135"/>
    </location>
</feature>
<dbReference type="AlphaFoldDB" id="A0A1Q9ESH0"/>